<evidence type="ECO:0000313" key="4">
    <source>
        <dbReference type="Proteomes" id="UP000655523"/>
    </source>
</evidence>
<sequence length="215" mass="22461">MNESLVNMRKVRTSLIVGVLLVEVVFGAFLLLQKSQRSTDDADVTTNSSAELAATSSQVGDAHVTAGTIVGAAPLSGNTATDPKQSAGGTVVTESGAPSPAKVAVQVPQLNTQPREPVAVHAYVAPKTNPVPRTESRRDSLHRRGSNLVASSITDQLVKESAKLDPALPPPAQPSRNDPYRPGSNPVAAAMTDQLVRESAKLDPSLPPPNQPNVK</sequence>
<feature type="compositionally biased region" description="Pro residues" evidence="1">
    <location>
        <begin position="205"/>
        <end position="215"/>
    </location>
</feature>
<keyword evidence="2" id="KW-0472">Membrane</keyword>
<dbReference type="EMBL" id="WOEZ01000284">
    <property type="protein sequence ID" value="NPT61769.1"/>
    <property type="molecule type" value="Genomic_DNA"/>
</dbReference>
<proteinExistence type="predicted"/>
<feature type="region of interest" description="Disordered" evidence="1">
    <location>
        <begin position="163"/>
        <end position="215"/>
    </location>
</feature>
<evidence type="ECO:0000256" key="2">
    <source>
        <dbReference type="SAM" id="Phobius"/>
    </source>
</evidence>
<dbReference type="AlphaFoldDB" id="A0A972SNY2"/>
<keyword evidence="4" id="KW-1185">Reference proteome</keyword>
<name>A0A972SNY2_9BURK</name>
<evidence type="ECO:0000313" key="3">
    <source>
        <dbReference type="EMBL" id="NPT61769.1"/>
    </source>
</evidence>
<reference evidence="3 4" key="1">
    <citation type="submission" date="2019-11" db="EMBL/GenBank/DDBJ databases">
        <title>Metabolism of dissolved organic matter in forest soils.</title>
        <authorList>
            <person name="Cyle K.T."/>
            <person name="Wilhelm R.C."/>
            <person name="Martinez C.E."/>
        </authorList>
    </citation>
    <scope>NUCLEOTIDE SEQUENCE [LARGE SCALE GENOMIC DNA]</scope>
    <source>
        <strain evidence="3 4">5N</strain>
    </source>
</reference>
<dbReference type="RefSeq" id="WP_172177700.1">
    <property type="nucleotide sequence ID" value="NZ_WOEZ01000284.1"/>
</dbReference>
<feature type="region of interest" description="Disordered" evidence="1">
    <location>
        <begin position="125"/>
        <end position="148"/>
    </location>
</feature>
<comment type="caution">
    <text evidence="3">The sequence shown here is derived from an EMBL/GenBank/DDBJ whole genome shotgun (WGS) entry which is preliminary data.</text>
</comment>
<dbReference type="Proteomes" id="UP000655523">
    <property type="component" value="Unassembled WGS sequence"/>
</dbReference>
<evidence type="ECO:0000256" key="1">
    <source>
        <dbReference type="SAM" id="MobiDB-lite"/>
    </source>
</evidence>
<accession>A0A972SNY2</accession>
<gene>
    <name evidence="3" type="ORF">GNZ13_46410</name>
</gene>
<feature type="compositionally biased region" description="Polar residues" evidence="1">
    <location>
        <begin position="76"/>
        <end position="88"/>
    </location>
</feature>
<organism evidence="3 4">
    <name type="scientific">Paraburkholderia elongata</name>
    <dbReference type="NCBI Taxonomy" id="2675747"/>
    <lineage>
        <taxon>Bacteria</taxon>
        <taxon>Pseudomonadati</taxon>
        <taxon>Pseudomonadota</taxon>
        <taxon>Betaproteobacteria</taxon>
        <taxon>Burkholderiales</taxon>
        <taxon>Burkholderiaceae</taxon>
        <taxon>Paraburkholderia</taxon>
    </lineage>
</organism>
<feature type="region of interest" description="Disordered" evidence="1">
    <location>
        <begin position="73"/>
        <end position="102"/>
    </location>
</feature>
<protein>
    <submittedName>
        <fullName evidence="3">Uncharacterized protein</fullName>
    </submittedName>
</protein>
<keyword evidence="2" id="KW-0812">Transmembrane</keyword>
<keyword evidence="2" id="KW-1133">Transmembrane helix</keyword>
<feature type="transmembrane region" description="Helical" evidence="2">
    <location>
        <begin position="12"/>
        <end position="32"/>
    </location>
</feature>